<accession>A0A2P8HEZ5</accession>
<dbReference type="Proteomes" id="UP000240971">
    <property type="component" value="Unassembled WGS sequence"/>
</dbReference>
<gene>
    <name evidence="3" type="ORF">CLV51_105174</name>
</gene>
<dbReference type="InterPro" id="IPR025295">
    <property type="entry name" value="eCIS_core_dom"/>
</dbReference>
<feature type="region of interest" description="Disordered" evidence="1">
    <location>
        <begin position="1"/>
        <end position="20"/>
    </location>
</feature>
<dbReference type="Gene3D" id="1.10.101.10">
    <property type="entry name" value="PGBD-like superfamily/PGBD"/>
    <property type="match status" value="1"/>
</dbReference>
<dbReference type="Pfam" id="PF13699">
    <property type="entry name" value="eCIS_core"/>
    <property type="match status" value="1"/>
</dbReference>
<evidence type="ECO:0000313" key="3">
    <source>
        <dbReference type="EMBL" id="PSL44802.1"/>
    </source>
</evidence>
<organism evidence="3 4">
    <name type="scientific">Chitinophaga niastensis</name>
    <dbReference type="NCBI Taxonomy" id="536980"/>
    <lineage>
        <taxon>Bacteria</taxon>
        <taxon>Pseudomonadati</taxon>
        <taxon>Bacteroidota</taxon>
        <taxon>Chitinophagia</taxon>
        <taxon>Chitinophagales</taxon>
        <taxon>Chitinophagaceae</taxon>
        <taxon>Chitinophaga</taxon>
    </lineage>
</organism>
<reference evidence="3 4" key="1">
    <citation type="submission" date="2018-03" db="EMBL/GenBank/DDBJ databases">
        <title>Genomic Encyclopedia of Archaeal and Bacterial Type Strains, Phase II (KMG-II): from individual species to whole genera.</title>
        <authorList>
            <person name="Goeker M."/>
        </authorList>
    </citation>
    <scope>NUCLEOTIDE SEQUENCE [LARGE SCALE GENOMIC DNA]</scope>
    <source>
        <strain evidence="3 4">DSM 24859</strain>
    </source>
</reference>
<evidence type="ECO:0000256" key="1">
    <source>
        <dbReference type="SAM" id="MobiDB-lite"/>
    </source>
</evidence>
<keyword evidence="4" id="KW-1185">Reference proteome</keyword>
<evidence type="ECO:0000259" key="2">
    <source>
        <dbReference type="Pfam" id="PF13699"/>
    </source>
</evidence>
<sequence>MKHTIAPQTQRVIPASDPDLPKAGATQIMRMPEANFIQRKCSHCEEEEKEKVRLKPLAPFIQKKAEHGNSVVSNTVSDGIAATRGSGTTMVADTQSFMENRFGEDFSDVRIHTGSDAAQLSGDLQAQAFTVGKDIYFNNGKYAPESDSGKHLLAHELTHTIQQGGEGKMVQRKATATRFMEDPVLDDISEGKKVLKEKDKGPAVIKITQAISELGFYPTTVIDESFDPPLTTGITNYQVSKGIAGSAIAGQMDKPTFLKLDKDFSNNFQVEKDVLSKQKKADLLKGTDAIDDEERKEINKVISTEVPVNPITGLKPEFKPNLVGKGKYADRLLSTVEAAIISEYNTYGKGKSAAHADASKLYAPPQIDVIAKESQKAVDNIFHEYEKGAPAALKVGSTVFDAWTFKEQELTAGGKAKEDRSAIWRINKILTGDDDVKTLNREHGAIESRADELLIVNKVRKDMFAKYRTELIETHKGWPGFEDNNKVYVQMFKSDKQKRNRHNMWDYYQTFIHEYIHSLEDPVHIAYRSAKDDEKGGFVLREGVTDYFTKIVWNSITITDALRKTIEGPYYDPVNKFSIQALNTYGESENAERLAGVVGIRNLAAAFFAGKVELIGKK</sequence>
<feature type="compositionally biased region" description="Polar residues" evidence="1">
    <location>
        <begin position="1"/>
        <end position="11"/>
    </location>
</feature>
<dbReference type="EMBL" id="PYAW01000005">
    <property type="protein sequence ID" value="PSL44802.1"/>
    <property type="molecule type" value="Genomic_DNA"/>
</dbReference>
<comment type="caution">
    <text evidence="3">The sequence shown here is derived from an EMBL/GenBank/DDBJ whole genome shotgun (WGS) entry which is preliminary data.</text>
</comment>
<name>A0A2P8HEZ5_CHINA</name>
<protein>
    <submittedName>
        <fullName evidence="3">Uncharacterized protein DUF4157</fullName>
    </submittedName>
</protein>
<dbReference type="RefSeq" id="WP_211302083.1">
    <property type="nucleotide sequence ID" value="NZ_PYAW01000005.1"/>
</dbReference>
<evidence type="ECO:0000313" key="4">
    <source>
        <dbReference type="Proteomes" id="UP000240971"/>
    </source>
</evidence>
<dbReference type="AlphaFoldDB" id="A0A2P8HEZ5"/>
<dbReference type="InterPro" id="IPR036366">
    <property type="entry name" value="PGBDSf"/>
</dbReference>
<feature type="domain" description="eCIS core" evidence="2">
    <location>
        <begin position="92"/>
        <end position="165"/>
    </location>
</feature>
<proteinExistence type="predicted"/>